<protein>
    <submittedName>
        <fullName evidence="2">Enterochelin esterase-like enzyme</fullName>
    </submittedName>
</protein>
<reference evidence="2 3" key="1">
    <citation type="submission" date="2020-02" db="EMBL/GenBank/DDBJ databases">
        <title>Sequencing the genomes of 1000 actinobacteria strains.</title>
        <authorList>
            <person name="Klenk H.-P."/>
        </authorList>
    </citation>
    <scope>NUCLEOTIDE SEQUENCE [LARGE SCALE GENOMIC DNA]</scope>
    <source>
        <strain evidence="2 3">DSM 19609</strain>
    </source>
</reference>
<dbReference type="EMBL" id="JAAMOZ010000002">
    <property type="protein sequence ID" value="NIH58117.1"/>
    <property type="molecule type" value="Genomic_DNA"/>
</dbReference>
<accession>A0ABX0SMZ6</accession>
<dbReference type="Proteomes" id="UP000749311">
    <property type="component" value="Unassembled WGS sequence"/>
</dbReference>
<dbReference type="InterPro" id="IPR050583">
    <property type="entry name" value="Mycobacterial_A85_antigen"/>
</dbReference>
<dbReference type="Pfam" id="PF00756">
    <property type="entry name" value="Esterase"/>
    <property type="match status" value="1"/>
</dbReference>
<evidence type="ECO:0000256" key="1">
    <source>
        <dbReference type="SAM" id="Phobius"/>
    </source>
</evidence>
<dbReference type="Gene3D" id="3.40.50.1820">
    <property type="entry name" value="alpha/beta hydrolase"/>
    <property type="match status" value="1"/>
</dbReference>
<evidence type="ECO:0000313" key="2">
    <source>
        <dbReference type="EMBL" id="NIH58117.1"/>
    </source>
</evidence>
<feature type="transmembrane region" description="Helical" evidence="1">
    <location>
        <begin position="12"/>
        <end position="35"/>
    </location>
</feature>
<dbReference type="RefSeq" id="WP_167169845.1">
    <property type="nucleotide sequence ID" value="NZ_BAAAOO010000006.1"/>
</dbReference>
<dbReference type="PANTHER" id="PTHR48098:SF1">
    <property type="entry name" value="DIACYLGLYCEROL ACYLTRANSFERASE_MYCOLYLTRANSFERASE AG85A"/>
    <property type="match status" value="1"/>
</dbReference>
<keyword evidence="1" id="KW-0812">Transmembrane</keyword>
<keyword evidence="1" id="KW-1133">Transmembrane helix</keyword>
<feature type="transmembrane region" description="Helical" evidence="1">
    <location>
        <begin position="47"/>
        <end position="71"/>
    </location>
</feature>
<keyword evidence="1" id="KW-0472">Membrane</keyword>
<proteinExistence type="predicted"/>
<dbReference type="SUPFAM" id="SSF53474">
    <property type="entry name" value="alpha/beta-Hydrolases"/>
    <property type="match status" value="1"/>
</dbReference>
<name>A0ABX0SMZ6_9ACTN</name>
<gene>
    <name evidence="2" type="ORF">FB473_002809</name>
</gene>
<dbReference type="InterPro" id="IPR000801">
    <property type="entry name" value="Esterase-like"/>
</dbReference>
<sequence>MDRVEWFWSFPLLARRTLAVAFVLVAVPLTALILLRRPRIARNSYVPRLAIGGVIGLAALCVMGWLLGNVFQVFGDVTLSQRVIGWAGCAGAVIGFAITASLTRGHPGTHWWHHGLTVLAVAAAVFMGAVGINREYAFFLTPKGVADYGRSTAYPTLSVPAYDSIQEVDLSTGWSAPADMPATGTFSRVTIPATVSGFKARQAMVYLPPAALVTDPPQLPVIIALSGQPGTTVDMFISGGLLDIVEAYQSTHDGLAPIVVSADQLGSPDDNPMCADSDLGENETYLVTDVLDWIHGTLPVDTDAAHTALIGFSQGGTCVTQLGFGHPDVFGNLVPISPEEVPTMGDDTVDAAFHGDEAAYQAIQPLTRLAAHGPYQDLYADFYVGEDDADYVPATSTLSAAATAQNVHVTTTLSPGTAHDYYTVQFAVTSSFPQLISRFGLPA</sequence>
<comment type="caution">
    <text evidence="2">The sequence shown here is derived from an EMBL/GenBank/DDBJ whole genome shotgun (WGS) entry which is preliminary data.</text>
</comment>
<feature type="transmembrane region" description="Helical" evidence="1">
    <location>
        <begin position="115"/>
        <end position="132"/>
    </location>
</feature>
<dbReference type="InterPro" id="IPR029058">
    <property type="entry name" value="AB_hydrolase_fold"/>
</dbReference>
<feature type="transmembrane region" description="Helical" evidence="1">
    <location>
        <begin position="83"/>
        <end position="103"/>
    </location>
</feature>
<evidence type="ECO:0000313" key="3">
    <source>
        <dbReference type="Proteomes" id="UP000749311"/>
    </source>
</evidence>
<keyword evidence="3" id="KW-1185">Reference proteome</keyword>
<dbReference type="PANTHER" id="PTHR48098">
    <property type="entry name" value="ENTEROCHELIN ESTERASE-RELATED"/>
    <property type="match status" value="1"/>
</dbReference>
<organism evidence="2 3">
    <name type="scientific">Brooklawnia cerclae</name>
    <dbReference type="NCBI Taxonomy" id="349934"/>
    <lineage>
        <taxon>Bacteria</taxon>
        <taxon>Bacillati</taxon>
        <taxon>Actinomycetota</taxon>
        <taxon>Actinomycetes</taxon>
        <taxon>Propionibacteriales</taxon>
        <taxon>Propionibacteriaceae</taxon>
        <taxon>Brooklawnia</taxon>
    </lineage>
</organism>